<evidence type="ECO:0000256" key="1">
    <source>
        <dbReference type="ARBA" id="ARBA00023015"/>
    </source>
</evidence>
<dbReference type="PANTHER" id="PTHR46796">
    <property type="entry name" value="HTH-TYPE TRANSCRIPTIONAL ACTIVATOR RHAS-RELATED"/>
    <property type="match status" value="1"/>
</dbReference>
<gene>
    <name evidence="5" type="ordered locus">Fbal_3491</name>
</gene>
<dbReference type="InterPro" id="IPR018060">
    <property type="entry name" value="HTH_AraC"/>
</dbReference>
<dbReference type="InterPro" id="IPR002818">
    <property type="entry name" value="DJ-1/PfpI"/>
</dbReference>
<dbReference type="InterPro" id="IPR018062">
    <property type="entry name" value="HTH_AraC-typ_CS"/>
</dbReference>
<dbReference type="Pfam" id="PF01965">
    <property type="entry name" value="DJ-1_PfpI"/>
    <property type="match status" value="1"/>
</dbReference>
<reference evidence="5 6" key="1">
    <citation type="journal article" date="2010" name="Stand. Genomic Sci.">
        <title>Complete genome sequence of Ferrimonas balearica type strain (PAT).</title>
        <authorList>
            <person name="Nolan M."/>
            <person name="Sikorski J."/>
            <person name="Davenport K."/>
            <person name="Lucas S."/>
            <person name="Glavina Del Rio T."/>
            <person name="Tice H."/>
            <person name="Cheng J."/>
            <person name="Goodwin L."/>
            <person name="Pitluck S."/>
            <person name="Liolios K."/>
            <person name="Ivanova N."/>
            <person name="Mavromatis K."/>
            <person name="Ovchinnikova G."/>
            <person name="Pati A."/>
            <person name="Chen A."/>
            <person name="Palaniappan K."/>
            <person name="Land M."/>
            <person name="Hauser L."/>
            <person name="Chang Y."/>
            <person name="Jeffries C."/>
            <person name="Tapia R."/>
            <person name="Brettin T."/>
            <person name="Detter J."/>
            <person name="Han C."/>
            <person name="Yasawong M."/>
            <person name="Rohde M."/>
            <person name="Tindall B."/>
            <person name="Goker M."/>
            <person name="Woyke T."/>
            <person name="Bristow J."/>
            <person name="Eisen J."/>
            <person name="Markowitz V."/>
            <person name="Hugenholtz P."/>
            <person name="Kyrpides N."/>
            <person name="Klenk H."/>
            <person name="Lapidus A."/>
        </authorList>
    </citation>
    <scope>NUCLEOTIDE SEQUENCE [LARGE SCALE GENOMIC DNA]</scope>
    <source>
        <strain evidence="6">DSM 9799 / CCM 4581 / KCTC 23876 / PAT</strain>
    </source>
</reference>
<dbReference type="InterPro" id="IPR029062">
    <property type="entry name" value="Class_I_gatase-like"/>
</dbReference>
<dbReference type="GO" id="GO:0043565">
    <property type="term" value="F:sequence-specific DNA binding"/>
    <property type="evidence" value="ECO:0007669"/>
    <property type="project" value="InterPro"/>
</dbReference>
<dbReference type="InterPro" id="IPR050204">
    <property type="entry name" value="AraC_XylS_family_regulators"/>
</dbReference>
<accession>E1SN30</accession>
<keyword evidence="1" id="KW-0805">Transcription regulation</keyword>
<dbReference type="InterPro" id="IPR009057">
    <property type="entry name" value="Homeodomain-like_sf"/>
</dbReference>
<keyword evidence="3" id="KW-0804">Transcription</keyword>
<dbReference type="CDD" id="cd03136">
    <property type="entry name" value="GATase1_AraC_ArgR_like"/>
    <property type="match status" value="1"/>
</dbReference>
<dbReference type="EMBL" id="CP002209">
    <property type="protein sequence ID" value="ADN77688.1"/>
    <property type="molecule type" value="Genomic_DNA"/>
</dbReference>
<dbReference type="PROSITE" id="PS00041">
    <property type="entry name" value="HTH_ARAC_FAMILY_1"/>
    <property type="match status" value="1"/>
</dbReference>
<dbReference type="OrthoDB" id="9803764at2"/>
<dbReference type="GO" id="GO:0003700">
    <property type="term" value="F:DNA-binding transcription factor activity"/>
    <property type="evidence" value="ECO:0007669"/>
    <property type="project" value="InterPro"/>
</dbReference>
<dbReference type="KEGG" id="fbl:Fbal_3491"/>
<dbReference type="SMART" id="SM00342">
    <property type="entry name" value="HTH_ARAC"/>
    <property type="match status" value="1"/>
</dbReference>
<dbReference type="PROSITE" id="PS01124">
    <property type="entry name" value="HTH_ARAC_FAMILY_2"/>
    <property type="match status" value="1"/>
</dbReference>
<dbReference type="GeneID" id="67183699"/>
<dbReference type="RefSeq" id="WP_013346994.1">
    <property type="nucleotide sequence ID" value="NC_014541.1"/>
</dbReference>
<sequence length="328" mass="36277">MSHPDQPDCRFLLLPLPEHALLAFGGFVDKLRFSADEEDLSQQRYCQWTVTGLNPGTVRASSGVEVAIDAPVTDLDLADYDYLVIFGCRQPSMAQALAAEYRPLLQRASRSGVSLVAVDNASFLLAEAGLLSDHSVALHWRHQQEFRAAFPDIPIHADVLYHLDGNRISCAGGSATIDLATALLERHCGPTRALKGLADMLVDESRAASHALRSLVDSGGKSRPVQRAVALMRQHLAGLPEGVEQLASQVGLSRRQLDRAFTEEHGMTCHQYWLELRLRHVHWRLHNSSQRLSQIADEVGFTDVSHLCRAVKRRYGATPQALRKQQLG</sequence>
<evidence type="ECO:0000256" key="3">
    <source>
        <dbReference type="ARBA" id="ARBA00023163"/>
    </source>
</evidence>
<name>E1SN30_FERBD</name>
<dbReference type="SUPFAM" id="SSF52317">
    <property type="entry name" value="Class I glutamine amidotransferase-like"/>
    <property type="match status" value="1"/>
</dbReference>
<proteinExistence type="predicted"/>
<evidence type="ECO:0000313" key="6">
    <source>
        <dbReference type="Proteomes" id="UP000006683"/>
    </source>
</evidence>
<evidence type="ECO:0000259" key="4">
    <source>
        <dbReference type="PROSITE" id="PS01124"/>
    </source>
</evidence>
<dbReference type="eggNOG" id="COG4977">
    <property type="taxonomic scope" value="Bacteria"/>
</dbReference>
<keyword evidence="6" id="KW-1185">Reference proteome</keyword>
<organism evidence="5 6">
    <name type="scientific">Ferrimonas balearica (strain DSM 9799 / CCM 4581 / KCTC 23876 / PAT)</name>
    <dbReference type="NCBI Taxonomy" id="550540"/>
    <lineage>
        <taxon>Bacteria</taxon>
        <taxon>Pseudomonadati</taxon>
        <taxon>Pseudomonadota</taxon>
        <taxon>Gammaproteobacteria</taxon>
        <taxon>Alteromonadales</taxon>
        <taxon>Ferrimonadaceae</taxon>
        <taxon>Ferrimonas</taxon>
    </lineage>
</organism>
<keyword evidence="2" id="KW-0238">DNA-binding</keyword>
<protein>
    <submittedName>
        <fullName evidence="5">Transcriptional regulator, AraC family with amidase-like domain</fullName>
    </submittedName>
</protein>
<dbReference type="AlphaFoldDB" id="E1SN30"/>
<dbReference type="SUPFAM" id="SSF46689">
    <property type="entry name" value="Homeodomain-like"/>
    <property type="match status" value="2"/>
</dbReference>
<dbReference type="Proteomes" id="UP000006683">
    <property type="component" value="Chromosome"/>
</dbReference>
<dbReference type="PANTHER" id="PTHR46796:SF6">
    <property type="entry name" value="ARAC SUBFAMILY"/>
    <property type="match status" value="1"/>
</dbReference>
<dbReference type="STRING" id="550540.Fbal_3491"/>
<evidence type="ECO:0000256" key="2">
    <source>
        <dbReference type="ARBA" id="ARBA00023125"/>
    </source>
</evidence>
<dbReference type="Gene3D" id="1.10.10.60">
    <property type="entry name" value="Homeodomain-like"/>
    <property type="match status" value="1"/>
</dbReference>
<feature type="domain" description="HTH araC/xylS-type" evidence="4">
    <location>
        <begin position="226"/>
        <end position="325"/>
    </location>
</feature>
<evidence type="ECO:0000313" key="5">
    <source>
        <dbReference type="EMBL" id="ADN77688.1"/>
    </source>
</evidence>
<dbReference type="Pfam" id="PF12833">
    <property type="entry name" value="HTH_18"/>
    <property type="match status" value="1"/>
</dbReference>
<dbReference type="HOGENOM" id="CLU_000445_59_0_6"/>
<dbReference type="Gene3D" id="3.40.50.880">
    <property type="match status" value="1"/>
</dbReference>